<name>A0A8S0WRN7_CYCAE</name>
<sequence>MATSSTTMLSEQMLGRARPKPMYEDEEGVLSILDAATNDLALLINNLDLQATPGTPDLMPLRPSPLSTVEKDASDSASLSLPGSTESNDSPAPKSSRRCATVADSPLKCTLHGSMASFSSLMPYAQSRGRPKSEQDMANAANYGDWRSVRVYKPSQRTLNANRVLTTYHHHCTNTVFHSILILPAG</sequence>
<organism evidence="2 3">
    <name type="scientific">Cyclocybe aegerita</name>
    <name type="common">Black poplar mushroom</name>
    <name type="synonym">Agrocybe aegerita</name>
    <dbReference type="NCBI Taxonomy" id="1973307"/>
    <lineage>
        <taxon>Eukaryota</taxon>
        <taxon>Fungi</taxon>
        <taxon>Dikarya</taxon>
        <taxon>Basidiomycota</taxon>
        <taxon>Agaricomycotina</taxon>
        <taxon>Agaricomycetes</taxon>
        <taxon>Agaricomycetidae</taxon>
        <taxon>Agaricales</taxon>
        <taxon>Agaricineae</taxon>
        <taxon>Bolbitiaceae</taxon>
        <taxon>Cyclocybe</taxon>
    </lineage>
</organism>
<dbReference type="Proteomes" id="UP000467700">
    <property type="component" value="Unassembled WGS sequence"/>
</dbReference>
<protein>
    <submittedName>
        <fullName evidence="2">Uncharacterized protein</fullName>
    </submittedName>
</protein>
<feature type="compositionally biased region" description="Polar residues" evidence="1">
    <location>
        <begin position="1"/>
        <end position="10"/>
    </location>
</feature>
<evidence type="ECO:0000256" key="1">
    <source>
        <dbReference type="SAM" id="MobiDB-lite"/>
    </source>
</evidence>
<feature type="region of interest" description="Disordered" evidence="1">
    <location>
        <begin position="1"/>
        <end position="22"/>
    </location>
</feature>
<dbReference type="OrthoDB" id="3071709at2759"/>
<gene>
    <name evidence="2" type="ORF">AAE3_LOCUS11339</name>
</gene>
<feature type="region of interest" description="Disordered" evidence="1">
    <location>
        <begin position="52"/>
        <end position="98"/>
    </location>
</feature>
<comment type="caution">
    <text evidence="2">The sequence shown here is derived from an EMBL/GenBank/DDBJ whole genome shotgun (WGS) entry which is preliminary data.</text>
</comment>
<dbReference type="EMBL" id="CACVBS010000074">
    <property type="protein sequence ID" value="CAA7269077.1"/>
    <property type="molecule type" value="Genomic_DNA"/>
</dbReference>
<evidence type="ECO:0000313" key="3">
    <source>
        <dbReference type="Proteomes" id="UP000467700"/>
    </source>
</evidence>
<reference evidence="2 3" key="1">
    <citation type="submission" date="2020-01" db="EMBL/GenBank/DDBJ databases">
        <authorList>
            <person name="Gupta K D."/>
        </authorList>
    </citation>
    <scope>NUCLEOTIDE SEQUENCE [LARGE SCALE GENOMIC DNA]</scope>
</reference>
<proteinExistence type="predicted"/>
<accession>A0A8S0WRN7</accession>
<dbReference type="AlphaFoldDB" id="A0A8S0WRN7"/>
<keyword evidence="3" id="KW-1185">Reference proteome</keyword>
<feature type="compositionally biased region" description="Polar residues" evidence="1">
    <location>
        <begin position="75"/>
        <end position="90"/>
    </location>
</feature>
<evidence type="ECO:0000313" key="2">
    <source>
        <dbReference type="EMBL" id="CAA7269077.1"/>
    </source>
</evidence>